<keyword evidence="4" id="KW-1185">Reference proteome</keyword>
<dbReference type="InterPro" id="IPR013024">
    <property type="entry name" value="GGCT-like"/>
</dbReference>
<keyword evidence="3" id="KW-0560">Oxidoreductase</keyword>
<dbReference type="SUPFAM" id="SSF51182">
    <property type="entry name" value="RmlC-like cupins"/>
    <property type="match status" value="1"/>
</dbReference>
<feature type="domain" description="Cupin type-2" evidence="2">
    <location>
        <begin position="187"/>
        <end position="255"/>
    </location>
</feature>
<evidence type="ECO:0000313" key="3">
    <source>
        <dbReference type="EMBL" id="NIJ64034.1"/>
    </source>
</evidence>
<dbReference type="EMBL" id="JAASQV010000001">
    <property type="protein sequence ID" value="NIJ64034.1"/>
    <property type="molecule type" value="Genomic_DNA"/>
</dbReference>
<dbReference type="InterPro" id="IPR036568">
    <property type="entry name" value="GGCT-like_sf"/>
</dbReference>
<dbReference type="Gene3D" id="2.60.120.10">
    <property type="entry name" value="Jelly Rolls"/>
    <property type="match status" value="1"/>
</dbReference>
<dbReference type="AlphaFoldDB" id="A0A7X5ZUU5"/>
<comment type="caution">
    <text evidence="3">The sequence shown here is derived from an EMBL/GenBank/DDBJ whole genome shotgun (WGS) entry which is preliminary data.</text>
</comment>
<dbReference type="SUPFAM" id="SSF110857">
    <property type="entry name" value="Gamma-glutamyl cyclotransferase-like"/>
    <property type="match status" value="1"/>
</dbReference>
<feature type="domain" description="Gamma-glutamylcyclotransferase AIG2-like" evidence="1">
    <location>
        <begin position="5"/>
        <end position="103"/>
    </location>
</feature>
<dbReference type="CDD" id="cd06661">
    <property type="entry name" value="GGCT_like"/>
    <property type="match status" value="1"/>
</dbReference>
<accession>A0A7X5ZUU5</accession>
<dbReference type="GO" id="GO:0051213">
    <property type="term" value="F:dioxygenase activity"/>
    <property type="evidence" value="ECO:0007669"/>
    <property type="project" value="UniProtKB-KW"/>
</dbReference>
<dbReference type="Pfam" id="PF06094">
    <property type="entry name" value="GGACT"/>
    <property type="match status" value="1"/>
</dbReference>
<dbReference type="InterPro" id="IPR014710">
    <property type="entry name" value="RmlC-like_jellyroll"/>
</dbReference>
<organism evidence="3 4">
    <name type="scientific">Sphingomonas leidyi</name>
    <dbReference type="NCBI Taxonomy" id="68569"/>
    <lineage>
        <taxon>Bacteria</taxon>
        <taxon>Pseudomonadati</taxon>
        <taxon>Pseudomonadota</taxon>
        <taxon>Alphaproteobacteria</taxon>
        <taxon>Sphingomonadales</taxon>
        <taxon>Sphingomonadaceae</taxon>
        <taxon>Sphingomonas</taxon>
    </lineage>
</organism>
<dbReference type="Gene3D" id="3.10.490.10">
    <property type="entry name" value="Gamma-glutamyl cyclotransferase-like"/>
    <property type="match status" value="1"/>
</dbReference>
<dbReference type="Pfam" id="PF07883">
    <property type="entry name" value="Cupin_2"/>
    <property type="match status" value="1"/>
</dbReference>
<dbReference type="InterPro" id="IPR013096">
    <property type="entry name" value="Cupin_2"/>
</dbReference>
<proteinExistence type="predicted"/>
<protein>
    <submittedName>
        <fullName evidence="3">Quercetin dioxygenase-like cupin family protein</fullName>
    </submittedName>
</protein>
<sequence length="270" mass="29407">MSTWLFTYGSSTDPDHFAEDFGKPEAFAAARVADYRLAFVNYREAFGGGTSAIVPAPGAEAIGVAYRITPEQHAKLAQADPDYALQPIQARIGGETVEAEVLLPRTIHGFASPTDAYMARIRYGLTGFYPVAQVDAVIRAALDRRWLFDGLPAQWAADAQPRMEYGTLFRRLLPWKGGVRTPWGGAVATIAPGTASELFPHDEEELAFVLSGSGSLRLNAHERAIGQGDLIYFEPECEHVVTNDQPGEPLVVLFLWWGGADGVAWAGRKI</sequence>
<gene>
    <name evidence="3" type="ORF">FHR20_000965</name>
</gene>
<dbReference type="InterPro" id="IPR011051">
    <property type="entry name" value="RmlC_Cupin_sf"/>
</dbReference>
<dbReference type="InterPro" id="IPR009288">
    <property type="entry name" value="AIG2-like_dom"/>
</dbReference>
<dbReference type="Proteomes" id="UP000564677">
    <property type="component" value="Unassembled WGS sequence"/>
</dbReference>
<dbReference type="RefSeq" id="WP_167298447.1">
    <property type="nucleotide sequence ID" value="NZ_JAASQV010000001.1"/>
</dbReference>
<evidence type="ECO:0000259" key="2">
    <source>
        <dbReference type="Pfam" id="PF07883"/>
    </source>
</evidence>
<evidence type="ECO:0000259" key="1">
    <source>
        <dbReference type="Pfam" id="PF06094"/>
    </source>
</evidence>
<keyword evidence="3" id="KW-0223">Dioxygenase</keyword>
<evidence type="ECO:0000313" key="4">
    <source>
        <dbReference type="Proteomes" id="UP000564677"/>
    </source>
</evidence>
<reference evidence="3 4" key="1">
    <citation type="submission" date="2020-03" db="EMBL/GenBank/DDBJ databases">
        <title>Genomic Encyclopedia of Type Strains, Phase IV (KMG-IV): sequencing the most valuable type-strain genomes for metagenomic binning, comparative biology and taxonomic classification.</title>
        <authorList>
            <person name="Goeker M."/>
        </authorList>
    </citation>
    <scope>NUCLEOTIDE SEQUENCE [LARGE SCALE GENOMIC DNA]</scope>
    <source>
        <strain evidence="3 4">DSM 4733</strain>
    </source>
</reference>
<name>A0A7X5ZUU5_9SPHN</name>